<name>A0A6G1F0J0_9ORYZ</name>
<protein>
    <submittedName>
        <fullName evidence="1">Uncharacterized protein</fullName>
    </submittedName>
</protein>
<sequence>MTAAGRRHCAPNLAHRMVPRWPPDPASVHLADCKIRVGLLHGASVRAGSPLSLLTSRAGSSSAPECVVLSRRSEVTAAWIHLHRLDTALCVTVEAPTRSAASPPILRRECLGPLSPSLWAPRVRPCLLCVASSSVAPEPFAQLTPIPWHQATTAAVVRSSMAATAIAS</sequence>
<gene>
    <name evidence="1" type="ORF">E2562_032281</name>
</gene>
<comment type="caution">
    <text evidence="1">The sequence shown here is derived from an EMBL/GenBank/DDBJ whole genome shotgun (WGS) entry which is preliminary data.</text>
</comment>
<reference evidence="1 2" key="1">
    <citation type="submission" date="2019-11" db="EMBL/GenBank/DDBJ databases">
        <title>Whole genome sequence of Oryza granulata.</title>
        <authorList>
            <person name="Li W."/>
        </authorList>
    </citation>
    <scope>NUCLEOTIDE SEQUENCE [LARGE SCALE GENOMIC DNA]</scope>
    <source>
        <strain evidence="2">cv. Menghai</strain>
        <tissue evidence="1">Leaf</tissue>
    </source>
</reference>
<evidence type="ECO:0000313" key="1">
    <source>
        <dbReference type="EMBL" id="KAF0930393.1"/>
    </source>
</evidence>
<keyword evidence="2" id="KW-1185">Reference proteome</keyword>
<proteinExistence type="predicted"/>
<dbReference type="Proteomes" id="UP000479710">
    <property type="component" value="Unassembled WGS sequence"/>
</dbReference>
<evidence type="ECO:0000313" key="2">
    <source>
        <dbReference type="Proteomes" id="UP000479710"/>
    </source>
</evidence>
<dbReference type="AlphaFoldDB" id="A0A6G1F0J0"/>
<organism evidence="1 2">
    <name type="scientific">Oryza meyeriana var. granulata</name>
    <dbReference type="NCBI Taxonomy" id="110450"/>
    <lineage>
        <taxon>Eukaryota</taxon>
        <taxon>Viridiplantae</taxon>
        <taxon>Streptophyta</taxon>
        <taxon>Embryophyta</taxon>
        <taxon>Tracheophyta</taxon>
        <taxon>Spermatophyta</taxon>
        <taxon>Magnoliopsida</taxon>
        <taxon>Liliopsida</taxon>
        <taxon>Poales</taxon>
        <taxon>Poaceae</taxon>
        <taxon>BOP clade</taxon>
        <taxon>Oryzoideae</taxon>
        <taxon>Oryzeae</taxon>
        <taxon>Oryzinae</taxon>
        <taxon>Oryza</taxon>
        <taxon>Oryza meyeriana</taxon>
    </lineage>
</organism>
<accession>A0A6G1F0J0</accession>
<dbReference type="EMBL" id="SPHZ02000002">
    <property type="protein sequence ID" value="KAF0930393.1"/>
    <property type="molecule type" value="Genomic_DNA"/>
</dbReference>